<dbReference type="Gene3D" id="3.30.1220.10">
    <property type="entry name" value="CobW-like, C-terminal domain"/>
    <property type="match status" value="1"/>
</dbReference>
<comment type="similarity">
    <text evidence="4">Belongs to the SIMIBI class G3E GTPase family. ZNG1 subfamily.</text>
</comment>
<evidence type="ECO:0000256" key="2">
    <source>
        <dbReference type="ARBA" id="ARBA00022801"/>
    </source>
</evidence>
<dbReference type="InterPro" id="IPR003495">
    <property type="entry name" value="CobW/HypB/UreG_nucleotide-bd"/>
</dbReference>
<evidence type="ECO:0000256" key="3">
    <source>
        <dbReference type="ARBA" id="ARBA00023186"/>
    </source>
</evidence>
<dbReference type="CDD" id="cd03112">
    <property type="entry name" value="CobW-like"/>
    <property type="match status" value="1"/>
</dbReference>
<dbReference type="OrthoDB" id="9808822at2"/>
<dbReference type="InterPro" id="IPR036627">
    <property type="entry name" value="CobW-likC_sf"/>
</dbReference>
<dbReference type="SUPFAM" id="SSF90002">
    <property type="entry name" value="Hypothetical protein YjiA, C-terminal domain"/>
    <property type="match status" value="1"/>
</dbReference>
<evidence type="ECO:0000256" key="4">
    <source>
        <dbReference type="ARBA" id="ARBA00034320"/>
    </source>
</evidence>
<dbReference type="Pfam" id="PF07683">
    <property type="entry name" value="CobW_C"/>
    <property type="match status" value="1"/>
</dbReference>
<dbReference type="GO" id="GO:0000166">
    <property type="term" value="F:nucleotide binding"/>
    <property type="evidence" value="ECO:0007669"/>
    <property type="project" value="UniProtKB-KW"/>
</dbReference>
<dbReference type="SUPFAM" id="SSF52540">
    <property type="entry name" value="P-loop containing nucleoside triphosphate hydrolases"/>
    <property type="match status" value="1"/>
</dbReference>
<dbReference type="InterPro" id="IPR011629">
    <property type="entry name" value="CobW-like_C"/>
</dbReference>
<dbReference type="GO" id="GO:0005737">
    <property type="term" value="C:cytoplasm"/>
    <property type="evidence" value="ECO:0007669"/>
    <property type="project" value="TreeGrafter"/>
</dbReference>
<evidence type="ECO:0000256" key="1">
    <source>
        <dbReference type="ARBA" id="ARBA00022741"/>
    </source>
</evidence>
<proteinExistence type="inferred from homology"/>
<dbReference type="InterPro" id="IPR051316">
    <property type="entry name" value="Zinc-reg_GTPase_activator"/>
</dbReference>
<gene>
    <name evidence="8" type="ORF">Ga0061067_12022</name>
</gene>
<evidence type="ECO:0000256" key="5">
    <source>
        <dbReference type="ARBA" id="ARBA00045658"/>
    </source>
</evidence>
<dbReference type="Gene3D" id="3.40.50.300">
    <property type="entry name" value="P-loop containing nucleotide triphosphate hydrolases"/>
    <property type="match status" value="1"/>
</dbReference>
<dbReference type="Proteomes" id="UP000183900">
    <property type="component" value="Unassembled WGS sequence"/>
</dbReference>
<name>A0A0K6IC12_9HYPH</name>
<keyword evidence="3" id="KW-0143">Chaperone</keyword>
<accession>A0A0K6IC12</accession>
<dbReference type="GO" id="GO:0016787">
    <property type="term" value="F:hydrolase activity"/>
    <property type="evidence" value="ECO:0007669"/>
    <property type="project" value="UniProtKB-KW"/>
</dbReference>
<keyword evidence="2" id="KW-0378">Hydrolase</keyword>
<keyword evidence="9" id="KW-1185">Reference proteome</keyword>
<feature type="domain" description="CobW C-terminal" evidence="7">
    <location>
        <begin position="260"/>
        <end position="355"/>
    </location>
</feature>
<evidence type="ECO:0000259" key="7">
    <source>
        <dbReference type="SMART" id="SM00833"/>
    </source>
</evidence>
<keyword evidence="1" id="KW-0547">Nucleotide-binding</keyword>
<evidence type="ECO:0000256" key="6">
    <source>
        <dbReference type="ARBA" id="ARBA00049117"/>
    </source>
</evidence>
<dbReference type="RefSeq" id="WP_055457080.1">
    <property type="nucleotide sequence ID" value="NZ_CYHE01000020.1"/>
</dbReference>
<dbReference type="Pfam" id="PF02492">
    <property type="entry name" value="cobW"/>
    <property type="match status" value="1"/>
</dbReference>
<dbReference type="AlphaFoldDB" id="A0A0K6IC12"/>
<evidence type="ECO:0000313" key="8">
    <source>
        <dbReference type="EMBL" id="CUB00655.1"/>
    </source>
</evidence>
<protein>
    <submittedName>
        <fullName evidence="8">GTPase, G3E family</fullName>
    </submittedName>
</protein>
<organism evidence="8 9">
    <name type="scientific">Pannonibacter indicus</name>
    <dbReference type="NCBI Taxonomy" id="466044"/>
    <lineage>
        <taxon>Bacteria</taxon>
        <taxon>Pseudomonadati</taxon>
        <taxon>Pseudomonadota</taxon>
        <taxon>Alphaproteobacteria</taxon>
        <taxon>Hyphomicrobiales</taxon>
        <taxon>Stappiaceae</taxon>
        <taxon>Pannonibacter</taxon>
    </lineage>
</organism>
<reference evidence="9" key="1">
    <citation type="submission" date="2015-08" db="EMBL/GenBank/DDBJ databases">
        <authorList>
            <person name="Varghese N."/>
        </authorList>
    </citation>
    <scope>NUCLEOTIDE SEQUENCE [LARGE SCALE GENOMIC DNA]</scope>
    <source>
        <strain evidence="9">DSM 23407</strain>
    </source>
</reference>
<evidence type="ECO:0000313" key="9">
    <source>
        <dbReference type="Proteomes" id="UP000183900"/>
    </source>
</evidence>
<dbReference type="SMART" id="SM00833">
    <property type="entry name" value="CobW_C"/>
    <property type="match status" value="1"/>
</dbReference>
<dbReference type="PANTHER" id="PTHR13748">
    <property type="entry name" value="COBW-RELATED"/>
    <property type="match status" value="1"/>
</dbReference>
<comment type="catalytic activity">
    <reaction evidence="6">
        <text>GTP + H2O = GDP + phosphate + H(+)</text>
        <dbReference type="Rhea" id="RHEA:19669"/>
        <dbReference type="ChEBI" id="CHEBI:15377"/>
        <dbReference type="ChEBI" id="CHEBI:15378"/>
        <dbReference type="ChEBI" id="CHEBI:37565"/>
        <dbReference type="ChEBI" id="CHEBI:43474"/>
        <dbReference type="ChEBI" id="CHEBI:58189"/>
    </reaction>
    <physiologicalReaction direction="left-to-right" evidence="6">
        <dbReference type="Rhea" id="RHEA:19670"/>
    </physiologicalReaction>
</comment>
<dbReference type="PANTHER" id="PTHR13748:SF62">
    <property type="entry name" value="COBW DOMAIN-CONTAINING PROTEIN"/>
    <property type="match status" value="1"/>
</dbReference>
<dbReference type="InterPro" id="IPR027417">
    <property type="entry name" value="P-loop_NTPase"/>
</dbReference>
<sequence>MPKITQKIPVIVLTGFLGSGKSTLLQELLTRENGQDTAVIINEFGEVPIDHDLVRVGRGELMRTSTGCLCCTAGADVRATLYELYEAVESGDVGPFSRVIIETTGLADPAPLVNQLVAGAMPAMGLRDHVVARHFVLAGVVTTVDIITGEITLENHFEAAKQVAFADRIVLTKTDLAQDPASKHDIALLAEGLRQLNPAAELIDRHGEGVDPGSLFVPRNYQPASLGEDVLGWLAMDQAVSAEGGHAHGKSGLSRHAARVNSFVLTSDTPFAEANYRRFMDVLVKAAGPRLLRVKGLIALEDAPDKPLVIHAVQHAVFPAVRLEAWPSEDRRGRLVFITDELEEKPVRELFEAVLVGRPSAMERLRNAIGLGPKPTRDA</sequence>
<dbReference type="EMBL" id="CYHE01000020">
    <property type="protein sequence ID" value="CUB00655.1"/>
    <property type="molecule type" value="Genomic_DNA"/>
</dbReference>
<comment type="function">
    <text evidence="5">Zinc chaperone that directly transfers zinc cofactor to target proteins, thereby activating them. Zinc is transferred from the CXCC motif in the GTPase domain to the zinc binding site in target proteins in a process requiring GTP hydrolysis.</text>
</comment>